<dbReference type="RefSeq" id="WP_133207163.1">
    <property type="nucleotide sequence ID" value="NZ_SMRU01000093.1"/>
</dbReference>
<evidence type="ECO:0000256" key="4">
    <source>
        <dbReference type="ARBA" id="ARBA00022692"/>
    </source>
</evidence>
<feature type="transmembrane region" description="Helical" evidence="8">
    <location>
        <begin position="53"/>
        <end position="75"/>
    </location>
</feature>
<dbReference type="NCBIfam" id="TIGR01726">
    <property type="entry name" value="HEQRo_perm_3TM"/>
    <property type="match status" value="1"/>
</dbReference>
<dbReference type="PROSITE" id="PS50928">
    <property type="entry name" value="ABC_TM1"/>
    <property type="match status" value="1"/>
</dbReference>
<comment type="caution">
    <text evidence="10">The sequence shown here is derived from an EMBL/GenBank/DDBJ whole genome shotgun (WGS) entry which is preliminary data.</text>
</comment>
<evidence type="ECO:0000256" key="3">
    <source>
        <dbReference type="ARBA" id="ARBA00022475"/>
    </source>
</evidence>
<organism evidence="10 11">
    <name type="scientific">Arthrobacter terricola</name>
    <dbReference type="NCBI Taxonomy" id="2547396"/>
    <lineage>
        <taxon>Bacteria</taxon>
        <taxon>Bacillati</taxon>
        <taxon>Actinomycetota</taxon>
        <taxon>Actinomycetes</taxon>
        <taxon>Micrococcales</taxon>
        <taxon>Micrococcaceae</taxon>
        <taxon>Arthrobacter</taxon>
    </lineage>
</organism>
<name>A0A4V2ZQX3_9MICC</name>
<keyword evidence="3" id="KW-1003">Cell membrane</keyword>
<dbReference type="OrthoDB" id="9814902at2"/>
<evidence type="ECO:0000256" key="2">
    <source>
        <dbReference type="ARBA" id="ARBA00022448"/>
    </source>
</evidence>
<keyword evidence="4 8" id="KW-0812">Transmembrane</keyword>
<feature type="transmembrane region" description="Helical" evidence="8">
    <location>
        <begin position="188"/>
        <end position="210"/>
    </location>
</feature>
<comment type="subcellular location">
    <subcellularLocation>
        <location evidence="1 8">Cell membrane</location>
        <topology evidence="1 8">Multi-pass membrane protein</topology>
    </subcellularLocation>
</comment>
<evidence type="ECO:0000256" key="5">
    <source>
        <dbReference type="ARBA" id="ARBA00022970"/>
    </source>
</evidence>
<dbReference type="EMBL" id="SMRU01000093">
    <property type="protein sequence ID" value="TDF82846.1"/>
    <property type="molecule type" value="Genomic_DNA"/>
</dbReference>
<protein>
    <submittedName>
        <fullName evidence="10">ABC transporter permease subunit</fullName>
    </submittedName>
</protein>
<evidence type="ECO:0000256" key="7">
    <source>
        <dbReference type="ARBA" id="ARBA00023136"/>
    </source>
</evidence>
<keyword evidence="5" id="KW-0029">Amino-acid transport</keyword>
<dbReference type="PANTHER" id="PTHR30614">
    <property type="entry name" value="MEMBRANE COMPONENT OF AMINO ACID ABC TRANSPORTER"/>
    <property type="match status" value="1"/>
</dbReference>
<feature type="transmembrane region" description="Helical" evidence="8">
    <location>
        <begin position="149"/>
        <end position="168"/>
    </location>
</feature>
<keyword evidence="11" id="KW-1185">Reference proteome</keyword>
<reference evidence="10 11" key="1">
    <citation type="submission" date="2019-03" db="EMBL/GenBank/DDBJ databases">
        <title>Whole genome sequence of Arthrobacter sp JH1-1.</title>
        <authorList>
            <person name="Trinh H.N."/>
        </authorList>
    </citation>
    <scope>NUCLEOTIDE SEQUENCE [LARGE SCALE GENOMIC DNA]</scope>
    <source>
        <strain evidence="10 11">JH1-1</strain>
    </source>
</reference>
<sequence length="221" mass="23885">MMDILTQWASWLPALFPGLGISLQLTGLSLLFGFPLGLLFAVMAAAKPAPLRWISFLFVEFGRGLPALVLLYLLYFSLPDAGITLGSLTTAIIALSWNTGSYASEYFRAGIAAVPLGQKEAALTSGLSGFTGFRIIILPQALRISTPPLAGLAVLVFQGSALAFVIAVPELMSKAFEIGSITFQYLSVYLLTSILYGTLTLLFLALVKLLEQRLNRHLQRN</sequence>
<evidence type="ECO:0000313" key="11">
    <source>
        <dbReference type="Proteomes" id="UP000295511"/>
    </source>
</evidence>
<keyword evidence="7 8" id="KW-0472">Membrane</keyword>
<dbReference type="SUPFAM" id="SSF161098">
    <property type="entry name" value="MetI-like"/>
    <property type="match status" value="1"/>
</dbReference>
<accession>A0A4V2ZQX3</accession>
<feature type="domain" description="ABC transmembrane type-1" evidence="9">
    <location>
        <begin position="19"/>
        <end position="207"/>
    </location>
</feature>
<keyword evidence="2 8" id="KW-0813">Transport</keyword>
<evidence type="ECO:0000256" key="1">
    <source>
        <dbReference type="ARBA" id="ARBA00004651"/>
    </source>
</evidence>
<proteinExistence type="inferred from homology"/>
<feature type="transmembrane region" description="Helical" evidence="8">
    <location>
        <begin position="30"/>
        <end position="46"/>
    </location>
</feature>
<dbReference type="Gene3D" id="1.10.3720.10">
    <property type="entry name" value="MetI-like"/>
    <property type="match status" value="1"/>
</dbReference>
<dbReference type="Pfam" id="PF00528">
    <property type="entry name" value="BPD_transp_1"/>
    <property type="match status" value="1"/>
</dbReference>
<evidence type="ECO:0000259" key="9">
    <source>
        <dbReference type="PROSITE" id="PS50928"/>
    </source>
</evidence>
<dbReference type="InterPro" id="IPR035906">
    <property type="entry name" value="MetI-like_sf"/>
</dbReference>
<dbReference type="InterPro" id="IPR010065">
    <property type="entry name" value="AA_ABC_transptr_permease_3TM"/>
</dbReference>
<dbReference type="GO" id="GO:0022857">
    <property type="term" value="F:transmembrane transporter activity"/>
    <property type="evidence" value="ECO:0007669"/>
    <property type="project" value="InterPro"/>
</dbReference>
<dbReference type="InterPro" id="IPR043429">
    <property type="entry name" value="ArtM/GltK/GlnP/TcyL/YhdX-like"/>
</dbReference>
<dbReference type="CDD" id="cd06261">
    <property type="entry name" value="TM_PBP2"/>
    <property type="match status" value="1"/>
</dbReference>
<evidence type="ECO:0000256" key="6">
    <source>
        <dbReference type="ARBA" id="ARBA00022989"/>
    </source>
</evidence>
<gene>
    <name evidence="10" type="ORF">E1809_26285</name>
</gene>
<evidence type="ECO:0000256" key="8">
    <source>
        <dbReference type="RuleBase" id="RU363032"/>
    </source>
</evidence>
<evidence type="ECO:0000313" key="10">
    <source>
        <dbReference type="EMBL" id="TDF82846.1"/>
    </source>
</evidence>
<dbReference type="PANTHER" id="PTHR30614:SF0">
    <property type="entry name" value="L-CYSTINE TRANSPORT SYSTEM PERMEASE PROTEIN TCYL"/>
    <property type="match status" value="1"/>
</dbReference>
<comment type="similarity">
    <text evidence="8">Belongs to the binding-protein-dependent transport system permease family.</text>
</comment>
<dbReference type="GO" id="GO:0043190">
    <property type="term" value="C:ATP-binding cassette (ABC) transporter complex"/>
    <property type="evidence" value="ECO:0007669"/>
    <property type="project" value="InterPro"/>
</dbReference>
<dbReference type="Proteomes" id="UP000295511">
    <property type="component" value="Unassembled WGS sequence"/>
</dbReference>
<dbReference type="GO" id="GO:0006865">
    <property type="term" value="P:amino acid transport"/>
    <property type="evidence" value="ECO:0007669"/>
    <property type="project" value="UniProtKB-KW"/>
</dbReference>
<dbReference type="AlphaFoldDB" id="A0A4V2ZQX3"/>
<feature type="transmembrane region" description="Helical" evidence="8">
    <location>
        <begin position="81"/>
        <end position="98"/>
    </location>
</feature>
<dbReference type="InterPro" id="IPR000515">
    <property type="entry name" value="MetI-like"/>
</dbReference>
<keyword evidence="6 8" id="KW-1133">Transmembrane helix</keyword>